<evidence type="ECO:0000259" key="1">
    <source>
        <dbReference type="Pfam" id="PF13467"/>
    </source>
</evidence>
<evidence type="ECO:0000313" key="3">
    <source>
        <dbReference type="Proteomes" id="UP000249065"/>
    </source>
</evidence>
<reference evidence="3" key="1">
    <citation type="submission" date="2018-06" db="EMBL/GenBank/DDBJ databases">
        <authorList>
            <person name="Khan S.A."/>
        </authorList>
    </citation>
    <scope>NUCLEOTIDE SEQUENCE [LARGE SCALE GENOMIC DNA]</scope>
    <source>
        <strain evidence="3">DB-1506</strain>
    </source>
</reference>
<sequence>MRPARHLRKRSFQLAGHRTSVALEPEFWAALEAAARRRGLSLAALVTEIDTARADASHPLASALRLHALAEAGRG</sequence>
<keyword evidence="3" id="KW-1185">Reference proteome</keyword>
<evidence type="ECO:0000313" key="2">
    <source>
        <dbReference type="EMBL" id="RAI59729.1"/>
    </source>
</evidence>
<feature type="domain" description="Ribbon-helix-helix" evidence="1">
    <location>
        <begin position="8"/>
        <end position="70"/>
    </location>
</feature>
<gene>
    <name evidence="2" type="ORF">DOO78_05565</name>
</gene>
<organism evidence="2 3">
    <name type="scientific">Roseicella frigidaeris</name>
    <dbReference type="NCBI Taxonomy" id="2230885"/>
    <lineage>
        <taxon>Bacteria</taxon>
        <taxon>Pseudomonadati</taxon>
        <taxon>Pseudomonadota</taxon>
        <taxon>Alphaproteobacteria</taxon>
        <taxon>Acetobacterales</taxon>
        <taxon>Roseomonadaceae</taxon>
        <taxon>Roseicella</taxon>
    </lineage>
</organism>
<dbReference type="Proteomes" id="UP000249065">
    <property type="component" value="Unassembled WGS sequence"/>
</dbReference>
<dbReference type="RefSeq" id="WP_111468760.1">
    <property type="nucleotide sequence ID" value="NZ_QLIX01000003.1"/>
</dbReference>
<dbReference type="Pfam" id="PF13467">
    <property type="entry name" value="RHH_4"/>
    <property type="match status" value="1"/>
</dbReference>
<accession>A0A327MAF0</accession>
<dbReference type="Gene3D" id="1.10.3990.20">
    <property type="entry name" value="protein bp1543"/>
    <property type="match status" value="1"/>
</dbReference>
<dbReference type="AlphaFoldDB" id="A0A327MAF0"/>
<dbReference type="GO" id="GO:0016740">
    <property type="term" value="F:transferase activity"/>
    <property type="evidence" value="ECO:0007669"/>
    <property type="project" value="UniProtKB-KW"/>
</dbReference>
<protein>
    <submittedName>
        <fullName evidence="2">Aryl-sulfate sulfotransferase</fullName>
    </submittedName>
</protein>
<dbReference type="EMBL" id="QLIX01000003">
    <property type="protein sequence ID" value="RAI59729.1"/>
    <property type="molecule type" value="Genomic_DNA"/>
</dbReference>
<name>A0A327MAF0_9PROT</name>
<comment type="caution">
    <text evidence="2">The sequence shown here is derived from an EMBL/GenBank/DDBJ whole genome shotgun (WGS) entry which is preliminary data.</text>
</comment>
<dbReference type="InterPro" id="IPR027373">
    <property type="entry name" value="RHH_dom"/>
</dbReference>
<keyword evidence="2" id="KW-0808">Transferase</keyword>
<dbReference type="OrthoDB" id="7477016at2"/>
<dbReference type="InterPro" id="IPR038268">
    <property type="entry name" value="RHH_sf"/>
</dbReference>
<proteinExistence type="predicted"/>